<dbReference type="InterPro" id="IPR011049">
    <property type="entry name" value="Serralysin-like_metalloprot_C"/>
</dbReference>
<evidence type="ECO:0000313" key="3">
    <source>
        <dbReference type="Proteomes" id="UP000284452"/>
    </source>
</evidence>
<dbReference type="Pfam" id="PF21300">
    <property type="entry name" value="LbR_Ice_bind"/>
    <property type="match status" value="1"/>
</dbReference>
<evidence type="ECO:0000313" key="2">
    <source>
        <dbReference type="EMBL" id="RQX69824.1"/>
    </source>
</evidence>
<organism evidence="2 3">
    <name type="scientific">Toxoplasma gondii CAST</name>
    <dbReference type="NCBI Taxonomy" id="943122"/>
    <lineage>
        <taxon>Eukaryota</taxon>
        <taxon>Sar</taxon>
        <taxon>Alveolata</taxon>
        <taxon>Apicomplexa</taxon>
        <taxon>Conoidasida</taxon>
        <taxon>Coccidia</taxon>
        <taxon>Eucoccidiorida</taxon>
        <taxon>Eimeriorina</taxon>
        <taxon>Sarcocystidae</taxon>
        <taxon>Toxoplasma</taxon>
    </lineage>
</organism>
<accession>A0A425HUM0</accession>
<feature type="compositionally biased region" description="Polar residues" evidence="1">
    <location>
        <begin position="89"/>
        <end position="195"/>
    </location>
</feature>
<sequence>MLVEFYRVIQTVGVSSVTGEGMADVVMQLERCAEEYRTDFLPFLEQQKRTKEQRARESAEAQLERFKRDYDPSVQAAALAAAVARGSTAGKSVSGGQETVSGGQATVSGGQETVSGGQETVSGGQETVSGGQATVSGGQETVSGGQETVSGGQETVSGGQETVSGGQETVSGGQETVSGGQETVSGGQETVTSSPKRQDDLAEVGASEA</sequence>
<reference evidence="2 3" key="1">
    <citation type="submission" date="2017-10" db="EMBL/GenBank/DDBJ databases">
        <authorList>
            <person name="Sibley D."/>
            <person name="Venepally P."/>
            <person name="Karamycheva S."/>
            <person name="Hadjithomas M."/>
            <person name="Khan A."/>
            <person name="Brunk B."/>
            <person name="Roos D."/>
            <person name="Caler E."/>
            <person name="Lorenzi H."/>
        </authorList>
    </citation>
    <scope>NUCLEOTIDE SEQUENCE [LARGE SCALE GENOMIC DNA]</scope>
    <source>
        <strain evidence="2 3">CAST</strain>
    </source>
</reference>
<dbReference type="EMBL" id="AHIV02001483">
    <property type="protein sequence ID" value="RQX69824.1"/>
    <property type="molecule type" value="Genomic_DNA"/>
</dbReference>
<protein>
    <submittedName>
        <fullName evidence="2">Putative ATP binding protein</fullName>
    </submittedName>
</protein>
<comment type="caution">
    <text evidence="2">The sequence shown here is derived from an EMBL/GenBank/DDBJ whole genome shotgun (WGS) entry which is preliminary data.</text>
</comment>
<gene>
    <name evidence="2" type="ORF">TGCAST_285720B</name>
</gene>
<dbReference type="Proteomes" id="UP000284452">
    <property type="component" value="Unassembled WGS sequence"/>
</dbReference>
<feature type="region of interest" description="Disordered" evidence="1">
    <location>
        <begin position="88"/>
        <end position="209"/>
    </location>
</feature>
<dbReference type="SUPFAM" id="SSF101967">
    <property type="entry name" value="Adhesin YadA, collagen-binding domain"/>
    <property type="match status" value="1"/>
</dbReference>
<evidence type="ECO:0000256" key="1">
    <source>
        <dbReference type="SAM" id="MobiDB-lite"/>
    </source>
</evidence>
<dbReference type="AlphaFoldDB" id="A0A425HUM0"/>
<dbReference type="Gene3D" id="2.150.10.10">
    <property type="entry name" value="Serralysin-like metalloprotease, C-terminal"/>
    <property type="match status" value="1"/>
</dbReference>
<dbReference type="InterPro" id="IPR048518">
    <property type="entry name" value="IBP_b_roll"/>
</dbReference>
<dbReference type="VEuPathDB" id="ToxoDB:TGCAST_285720B"/>
<proteinExistence type="predicted"/>
<name>A0A425HUM0_TOXGO</name>